<organism evidence="3 4">
    <name type="scientific">Erythrobacter dokdonensis DSW-74</name>
    <dbReference type="NCBI Taxonomy" id="1300349"/>
    <lineage>
        <taxon>Bacteria</taxon>
        <taxon>Pseudomonadati</taxon>
        <taxon>Pseudomonadota</taxon>
        <taxon>Alphaproteobacteria</taxon>
        <taxon>Sphingomonadales</taxon>
        <taxon>Erythrobacteraceae</taxon>
        <taxon>Erythrobacter/Porphyrobacter group</taxon>
        <taxon>Erythrobacter</taxon>
    </lineage>
</organism>
<evidence type="ECO:0000256" key="1">
    <source>
        <dbReference type="SAM" id="MobiDB-lite"/>
    </source>
</evidence>
<dbReference type="Proteomes" id="UP000092484">
    <property type="component" value="Unassembled WGS sequence"/>
</dbReference>
<dbReference type="RefSeq" id="WP_068863574.1">
    <property type="nucleotide sequence ID" value="NZ_LZYB01000003.1"/>
</dbReference>
<accession>A0A1A7BIK5</accession>
<evidence type="ECO:0000313" key="3">
    <source>
        <dbReference type="EMBL" id="OBV11040.1"/>
    </source>
</evidence>
<feature type="signal peptide" evidence="2">
    <location>
        <begin position="1"/>
        <end position="22"/>
    </location>
</feature>
<keyword evidence="4" id="KW-1185">Reference proteome</keyword>
<dbReference type="InterPro" id="IPR025833">
    <property type="entry name" value="GDYXXLXY"/>
</dbReference>
<name>A0A1A7BIK5_9SPHN</name>
<evidence type="ECO:0000256" key="2">
    <source>
        <dbReference type="SAM" id="SignalP"/>
    </source>
</evidence>
<reference evidence="3 4" key="1">
    <citation type="submission" date="2016-06" db="EMBL/GenBank/DDBJ databases">
        <title>Genome sequence of Porphyrobacter dokdonensis DSW-74.</title>
        <authorList>
            <person name="Kim J.F."/>
            <person name="Song J.Y."/>
        </authorList>
    </citation>
    <scope>NUCLEOTIDE SEQUENCE [LARGE SCALE GENOMIC DNA]</scope>
    <source>
        <strain evidence="3 4">DSW-74</strain>
    </source>
</reference>
<proteinExistence type="predicted"/>
<dbReference type="STRING" id="1300349.I603_1448"/>
<dbReference type="Pfam" id="PF14345">
    <property type="entry name" value="GDYXXLXY"/>
    <property type="match status" value="1"/>
</dbReference>
<feature type="region of interest" description="Disordered" evidence="1">
    <location>
        <begin position="166"/>
        <end position="189"/>
    </location>
</feature>
<sequence length="189" mass="20936">MIRPMHSIVRLAAVLLPALGLAALWGQSHQTYNTGTEWEVPIMGYDPRDILRGHYVEFTYDWPLAGDADESGLMFLCLSGDAPRLVRATPVASAAELAACPHPLRAEADHIYGMTSLERGRLYLDQYKAAMVDAQLRDTEQRGIVTIRQREDGSFTPVAIRFRPLTPGERAARDAPREEPPVPAIMDAP</sequence>
<evidence type="ECO:0000313" key="4">
    <source>
        <dbReference type="Proteomes" id="UP000092484"/>
    </source>
</evidence>
<comment type="caution">
    <text evidence="3">The sequence shown here is derived from an EMBL/GenBank/DDBJ whole genome shotgun (WGS) entry which is preliminary data.</text>
</comment>
<dbReference type="AlphaFoldDB" id="A0A1A7BIK5"/>
<feature type="chain" id="PRO_5008509958" evidence="2">
    <location>
        <begin position="23"/>
        <end position="189"/>
    </location>
</feature>
<dbReference type="EMBL" id="LZYB01000003">
    <property type="protein sequence ID" value="OBV11040.1"/>
    <property type="molecule type" value="Genomic_DNA"/>
</dbReference>
<gene>
    <name evidence="3" type="ORF">I603_1448</name>
</gene>
<feature type="compositionally biased region" description="Basic and acidic residues" evidence="1">
    <location>
        <begin position="170"/>
        <end position="180"/>
    </location>
</feature>
<protein>
    <submittedName>
        <fullName evidence="3">GDYXXLXY domain-containing protein</fullName>
    </submittedName>
</protein>
<keyword evidence="2" id="KW-0732">Signal</keyword>